<dbReference type="EMBL" id="JACXAA010000001">
    <property type="protein sequence ID" value="MBD2751729.1"/>
    <property type="molecule type" value="Genomic_DNA"/>
</dbReference>
<dbReference type="RefSeq" id="WP_191037364.1">
    <property type="nucleotide sequence ID" value="NZ_JACXAA010000001.1"/>
</dbReference>
<organism evidence="1 2">
    <name type="scientific">Spirosoma validum</name>
    <dbReference type="NCBI Taxonomy" id="2771355"/>
    <lineage>
        <taxon>Bacteria</taxon>
        <taxon>Pseudomonadati</taxon>
        <taxon>Bacteroidota</taxon>
        <taxon>Cytophagia</taxon>
        <taxon>Cytophagales</taxon>
        <taxon>Cytophagaceae</taxon>
        <taxon>Spirosoma</taxon>
    </lineage>
</organism>
<dbReference type="AlphaFoldDB" id="A0A927AXM7"/>
<sequence>MESPNPFKELEPDAQCPPHLKAELVSEIDLIRNAITVIELYVGDLFGLASALVNPNQVNSDDTNFPV</sequence>
<gene>
    <name evidence="1" type="ORF">IC230_02405</name>
</gene>
<evidence type="ECO:0000313" key="1">
    <source>
        <dbReference type="EMBL" id="MBD2751729.1"/>
    </source>
</evidence>
<accession>A0A927AXM7</accession>
<keyword evidence="2" id="KW-1185">Reference proteome</keyword>
<evidence type="ECO:0000313" key="2">
    <source>
        <dbReference type="Proteomes" id="UP000653797"/>
    </source>
</evidence>
<comment type="caution">
    <text evidence="1">The sequence shown here is derived from an EMBL/GenBank/DDBJ whole genome shotgun (WGS) entry which is preliminary data.</text>
</comment>
<dbReference type="Proteomes" id="UP000653797">
    <property type="component" value="Unassembled WGS sequence"/>
</dbReference>
<name>A0A927AXM7_9BACT</name>
<protein>
    <submittedName>
        <fullName evidence="1">Uncharacterized protein</fullName>
    </submittedName>
</protein>
<proteinExistence type="predicted"/>
<reference evidence="1" key="1">
    <citation type="submission" date="2020-09" db="EMBL/GenBank/DDBJ databases">
        <authorList>
            <person name="Kim M.K."/>
        </authorList>
    </citation>
    <scope>NUCLEOTIDE SEQUENCE</scope>
    <source>
        <strain evidence="1">BT704</strain>
    </source>
</reference>